<dbReference type="InterPro" id="IPR002477">
    <property type="entry name" value="Peptidoglycan-bd-like"/>
</dbReference>
<feature type="region of interest" description="Disordered" evidence="5">
    <location>
        <begin position="28"/>
        <end position="85"/>
    </location>
</feature>
<feature type="signal peptide" evidence="6">
    <location>
        <begin position="1"/>
        <end position="21"/>
    </location>
</feature>
<dbReference type="InterPro" id="IPR000064">
    <property type="entry name" value="NLP_P60_dom"/>
</dbReference>
<evidence type="ECO:0000256" key="6">
    <source>
        <dbReference type="SAM" id="SignalP"/>
    </source>
</evidence>
<protein>
    <submittedName>
        <fullName evidence="8">NlpC/P60 family protein</fullName>
    </submittedName>
</protein>
<keyword evidence="4" id="KW-0788">Thiol protease</keyword>
<dbReference type="InterPro" id="IPR006637">
    <property type="entry name" value="ChW"/>
</dbReference>
<dbReference type="InterPro" id="IPR036366">
    <property type="entry name" value="PGBDSf"/>
</dbReference>
<feature type="compositionally biased region" description="Acidic residues" evidence="5">
    <location>
        <begin position="72"/>
        <end position="81"/>
    </location>
</feature>
<dbReference type="SUPFAM" id="SSF47090">
    <property type="entry name" value="PGBD-like"/>
    <property type="match status" value="1"/>
</dbReference>
<reference evidence="8 9" key="1">
    <citation type="journal article" date="2021" name="ISME Commun">
        <title>Automated analysis of genomic sequences facilitates high-throughput and comprehensive description of bacteria.</title>
        <authorList>
            <person name="Hitch T.C.A."/>
        </authorList>
    </citation>
    <scope>NUCLEOTIDE SEQUENCE [LARGE SCALE GENOMIC DNA]</scope>
    <source>
        <strain evidence="8 9">Sanger_02</strain>
    </source>
</reference>
<dbReference type="Pfam" id="PF07538">
    <property type="entry name" value="ChW"/>
    <property type="match status" value="9"/>
</dbReference>
<dbReference type="InterPro" id="IPR051794">
    <property type="entry name" value="PG_Endopeptidase_C40"/>
</dbReference>
<accession>A0ABT2S4L6</accession>
<proteinExistence type="inferred from homology"/>
<dbReference type="PANTHER" id="PTHR47359">
    <property type="entry name" value="PEPTIDOGLYCAN DL-ENDOPEPTIDASE CWLO"/>
    <property type="match status" value="1"/>
</dbReference>
<dbReference type="Pfam" id="PF01471">
    <property type="entry name" value="PG_binding_1"/>
    <property type="match status" value="1"/>
</dbReference>
<name>A0ABT2S4L6_9FIRM</name>
<evidence type="ECO:0000256" key="1">
    <source>
        <dbReference type="ARBA" id="ARBA00007074"/>
    </source>
</evidence>
<dbReference type="RefSeq" id="WP_262581101.1">
    <property type="nucleotide sequence ID" value="NZ_JAOQJV010000004.1"/>
</dbReference>
<evidence type="ECO:0000256" key="2">
    <source>
        <dbReference type="ARBA" id="ARBA00022670"/>
    </source>
</evidence>
<keyword evidence="9" id="KW-1185">Reference proteome</keyword>
<keyword evidence="3" id="KW-0378">Hydrolase</keyword>
<evidence type="ECO:0000256" key="5">
    <source>
        <dbReference type="SAM" id="MobiDB-lite"/>
    </source>
</evidence>
<keyword evidence="6" id="KW-0732">Signal</keyword>
<evidence type="ECO:0000256" key="4">
    <source>
        <dbReference type="ARBA" id="ARBA00022807"/>
    </source>
</evidence>
<dbReference type="PANTHER" id="PTHR47359:SF3">
    <property type="entry name" value="NLP_P60 DOMAIN-CONTAINING PROTEIN-RELATED"/>
    <property type="match status" value="1"/>
</dbReference>
<comment type="similarity">
    <text evidence="1">Belongs to the peptidase C40 family.</text>
</comment>
<evidence type="ECO:0000313" key="9">
    <source>
        <dbReference type="Proteomes" id="UP001207605"/>
    </source>
</evidence>
<feature type="compositionally biased region" description="Polar residues" evidence="5">
    <location>
        <begin position="28"/>
        <end position="40"/>
    </location>
</feature>
<dbReference type="PROSITE" id="PS51935">
    <property type="entry name" value="NLPC_P60"/>
    <property type="match status" value="1"/>
</dbReference>
<organism evidence="8 9">
    <name type="scientific">Dorea ammoniilytica</name>
    <dbReference type="NCBI Taxonomy" id="2981788"/>
    <lineage>
        <taxon>Bacteria</taxon>
        <taxon>Bacillati</taxon>
        <taxon>Bacillota</taxon>
        <taxon>Clostridia</taxon>
        <taxon>Lachnospirales</taxon>
        <taxon>Lachnospiraceae</taxon>
        <taxon>Dorea</taxon>
    </lineage>
</organism>
<dbReference type="Proteomes" id="UP001207605">
    <property type="component" value="Unassembled WGS sequence"/>
</dbReference>
<feature type="domain" description="NlpC/P60" evidence="7">
    <location>
        <begin position="654"/>
        <end position="792"/>
    </location>
</feature>
<sequence length="793" mass="86613">MKKKIAVVVLIAALCAGCWMPGIQSKASEVTQVQEETQGDPSVDDADSESGDEQQPEVKEPDSVSGNTDNTPAEEEQDAEEMVPSVSYSAHVQSIGWQKSVKDGALAGTSGRSLRMEGIKINLENVPEGQGGIEYAAHVQSIGWQPYVSNGQLSGTSGRRLRVEAVKIRLTGELADKYDVYYRTHIQSYGWLGWAKNDERSGSATYGKRMEAIQICLVKKGDPAPGSESNSYVTRKIAYQAHSQSYGWLAKVYDNANGGVTGKGKRLEALKISLPDKEYDGDIEYRAFVQGTGWQAWKKNGQQIGTVGTSKRIEAVEVRLTGEMAEHYSVYYSVHMAKIGWSSYAKDGETAGSTELSKRIEAIRIQLVKEGEQTPDTSGVKYVRGLTKGQLVYSGIVQESGESSVAASGETLGTTGKAKRLESLNITLDNSDDASPAGDIKYAVYLSDSGWQDEVSNGTVSGCTDGSQGIEAVKISLTGDLTKYYDIYYRTYIAKYGWLGWAKNGQAAGSTKIGYRLEALQIKLVSKDASALANSRYYTETKYRKYQNPAQYYQIKDKITLSGGDYTLSYGYEGIKVRKVIQKLRLGNGVGMGGAFYGNNVVNAVKKFQKAHGLTATGNVDLLTWLAMGFDETQWKSWGEYVSPIRVNENSTRNQHIEAMIKRAYDYLGNDYVIGASGAPGLGVDCSGLVMQALYAAGLDTSPINPVSHAQPGHEYESRNMWASSKFKHVPYSQRQRGDLIFYQSSNGVVIHVAIYLGNNQVIEAWPNKVMVAPVRYGSGSRANIKGVARPFV</sequence>
<dbReference type="Gene3D" id="1.10.101.10">
    <property type="entry name" value="PGBD-like superfamily/PGBD"/>
    <property type="match status" value="1"/>
</dbReference>
<dbReference type="SMART" id="SM00728">
    <property type="entry name" value="ChW"/>
    <property type="match status" value="9"/>
</dbReference>
<dbReference type="EMBL" id="JAOQJV010000004">
    <property type="protein sequence ID" value="MCU6699525.1"/>
    <property type="molecule type" value="Genomic_DNA"/>
</dbReference>
<dbReference type="InterPro" id="IPR036365">
    <property type="entry name" value="PGBD-like_sf"/>
</dbReference>
<feature type="compositionally biased region" description="Acidic residues" evidence="5">
    <location>
        <begin position="42"/>
        <end position="55"/>
    </location>
</feature>
<comment type="caution">
    <text evidence="8">The sequence shown here is derived from an EMBL/GenBank/DDBJ whole genome shotgun (WGS) entry which is preliminary data.</text>
</comment>
<dbReference type="SUPFAM" id="SSF54001">
    <property type="entry name" value="Cysteine proteinases"/>
    <property type="match status" value="1"/>
</dbReference>
<feature type="chain" id="PRO_5046979482" evidence="6">
    <location>
        <begin position="22"/>
        <end position="793"/>
    </location>
</feature>
<evidence type="ECO:0000259" key="7">
    <source>
        <dbReference type="PROSITE" id="PS51935"/>
    </source>
</evidence>
<evidence type="ECO:0000313" key="8">
    <source>
        <dbReference type="EMBL" id="MCU6699525.1"/>
    </source>
</evidence>
<gene>
    <name evidence="8" type="ORF">OCV65_04655</name>
</gene>
<dbReference type="Pfam" id="PF00877">
    <property type="entry name" value="NLPC_P60"/>
    <property type="match status" value="1"/>
</dbReference>
<evidence type="ECO:0000256" key="3">
    <source>
        <dbReference type="ARBA" id="ARBA00022801"/>
    </source>
</evidence>
<dbReference type="Gene3D" id="3.90.1720.10">
    <property type="entry name" value="endopeptidase domain like (from Nostoc punctiforme)"/>
    <property type="match status" value="1"/>
</dbReference>
<dbReference type="InterPro" id="IPR038765">
    <property type="entry name" value="Papain-like_cys_pep_sf"/>
</dbReference>
<keyword evidence="2" id="KW-0645">Protease</keyword>